<dbReference type="InterPro" id="IPR001497">
    <property type="entry name" value="MethylDNA_cys_MeTrfase_AS"/>
</dbReference>
<dbReference type="RefSeq" id="WP_041092137.1">
    <property type="nucleotide sequence ID" value="NZ_AP014680.1"/>
</dbReference>
<accession>A0A0A1GWG5</accession>
<keyword evidence="7" id="KW-0234">DNA repair</keyword>
<evidence type="ECO:0000313" key="11">
    <source>
        <dbReference type="Proteomes" id="UP000031620"/>
    </source>
</evidence>
<dbReference type="EMBL" id="AP014680">
    <property type="protein sequence ID" value="BAP84706.1"/>
    <property type="molecule type" value="Genomic_DNA"/>
</dbReference>
<dbReference type="CDD" id="cd06445">
    <property type="entry name" value="ATase"/>
    <property type="match status" value="1"/>
</dbReference>
<dbReference type="HOGENOM" id="CLU_000445_52_2_9"/>
<evidence type="ECO:0000256" key="5">
    <source>
        <dbReference type="ARBA" id="ARBA00022679"/>
    </source>
</evidence>
<gene>
    <name evidence="10" type="ORF">LOOC260_101270</name>
</gene>
<dbReference type="SUPFAM" id="SSF53155">
    <property type="entry name" value="Methylated DNA-protein cysteine methyltransferase domain"/>
    <property type="match status" value="1"/>
</dbReference>
<evidence type="ECO:0000313" key="10">
    <source>
        <dbReference type="EMBL" id="BAP84706.1"/>
    </source>
</evidence>
<sequence length="168" mass="18969">MEFYYDSLQFNDHRYYLIASNAGLCFVGSPDAPLSEVNEFFSTDKLPSDPTKLALIKKQLLEFLNGIRQSFDLPLDPQFGTALQQKVWHTLATIPYGETITYQELAQRINRPTAIRAVASAVGRNPWMMVVPCHRVIRTDHTMGGYRGGLPLKTALLKMENTLTTLAF</sequence>
<keyword evidence="6" id="KW-0227">DNA damage</keyword>
<comment type="similarity">
    <text evidence="2">Belongs to the MGMT family.</text>
</comment>
<keyword evidence="5 10" id="KW-0808">Transferase</keyword>
<dbReference type="PANTHER" id="PTHR10815:SF12">
    <property type="entry name" value="METHYLATED-DNA--PROTEIN-CYSTEINE METHYLTRANSFERASE, INDUCIBLE"/>
    <property type="match status" value="1"/>
</dbReference>
<dbReference type="InterPro" id="IPR036631">
    <property type="entry name" value="MGMT_N_sf"/>
</dbReference>
<reference evidence="10 11" key="1">
    <citation type="submission" date="2014-11" db="EMBL/GenBank/DDBJ databases">
        <title>Complete genome sequence and analysis of Lactobacillus hokkaidonensis LOOC260T.</title>
        <authorList>
            <person name="Tanizawa Y."/>
            <person name="Tohno M."/>
            <person name="Kaminuma E."/>
            <person name="Nakamura Y."/>
            <person name="Arita M."/>
        </authorList>
    </citation>
    <scope>NUCLEOTIDE SEQUENCE [LARGE SCALE GENOMIC DNA]</scope>
    <source>
        <strain evidence="10 11">LOOC260</strain>
    </source>
</reference>
<evidence type="ECO:0000256" key="1">
    <source>
        <dbReference type="ARBA" id="ARBA00001286"/>
    </source>
</evidence>
<comment type="catalytic activity">
    <reaction evidence="8">
        <text>a 6-O-methyl-2'-deoxyguanosine in DNA + L-cysteinyl-[protein] = S-methyl-L-cysteinyl-[protein] + a 2'-deoxyguanosine in DNA</text>
        <dbReference type="Rhea" id="RHEA:24000"/>
        <dbReference type="Rhea" id="RHEA-COMP:10131"/>
        <dbReference type="Rhea" id="RHEA-COMP:10132"/>
        <dbReference type="Rhea" id="RHEA-COMP:11367"/>
        <dbReference type="Rhea" id="RHEA-COMP:11368"/>
        <dbReference type="ChEBI" id="CHEBI:29950"/>
        <dbReference type="ChEBI" id="CHEBI:82612"/>
        <dbReference type="ChEBI" id="CHEBI:85445"/>
        <dbReference type="ChEBI" id="CHEBI:85448"/>
        <dbReference type="EC" id="2.1.1.63"/>
    </reaction>
</comment>
<proteinExistence type="inferred from homology"/>
<dbReference type="InterPro" id="IPR036388">
    <property type="entry name" value="WH-like_DNA-bd_sf"/>
</dbReference>
<dbReference type="FunFam" id="1.10.10.10:FF:000214">
    <property type="entry name" value="Methylated-DNA--protein-cysteine methyltransferase"/>
    <property type="match status" value="1"/>
</dbReference>
<keyword evidence="4 10" id="KW-0489">Methyltransferase</keyword>
<dbReference type="Gene3D" id="3.30.160.70">
    <property type="entry name" value="Methylated DNA-protein cysteine methyltransferase domain"/>
    <property type="match status" value="1"/>
</dbReference>
<dbReference type="Gene3D" id="1.10.10.10">
    <property type="entry name" value="Winged helix-like DNA-binding domain superfamily/Winged helix DNA-binding domain"/>
    <property type="match status" value="1"/>
</dbReference>
<name>A0A0A1GWG5_9LACO</name>
<dbReference type="GO" id="GO:0003908">
    <property type="term" value="F:methylated-DNA-[protein]-cysteine S-methyltransferase activity"/>
    <property type="evidence" value="ECO:0007669"/>
    <property type="project" value="UniProtKB-EC"/>
</dbReference>
<evidence type="ECO:0000256" key="3">
    <source>
        <dbReference type="ARBA" id="ARBA00011918"/>
    </source>
</evidence>
<evidence type="ECO:0000256" key="6">
    <source>
        <dbReference type="ARBA" id="ARBA00022763"/>
    </source>
</evidence>
<dbReference type="AlphaFoldDB" id="A0A0A1GWG5"/>
<dbReference type="PANTHER" id="PTHR10815">
    <property type="entry name" value="METHYLATED-DNA--PROTEIN-CYSTEINE METHYLTRANSFERASE"/>
    <property type="match status" value="1"/>
</dbReference>
<dbReference type="InterPro" id="IPR014048">
    <property type="entry name" value="MethylDNA_cys_MeTrfase_DNA-bd"/>
</dbReference>
<protein>
    <recommendedName>
        <fullName evidence="3">methylated-DNA--[protein]-cysteine S-methyltransferase</fullName>
        <ecNumber evidence="3">2.1.1.63</ecNumber>
    </recommendedName>
</protein>
<dbReference type="Proteomes" id="UP000031620">
    <property type="component" value="Chromosome"/>
</dbReference>
<dbReference type="PROSITE" id="PS00374">
    <property type="entry name" value="MGMT"/>
    <property type="match status" value="1"/>
</dbReference>
<dbReference type="Pfam" id="PF01035">
    <property type="entry name" value="DNA_binding_1"/>
    <property type="match status" value="1"/>
</dbReference>
<dbReference type="SUPFAM" id="SSF46767">
    <property type="entry name" value="Methylated DNA-protein cysteine methyltransferase, C-terminal domain"/>
    <property type="match status" value="1"/>
</dbReference>
<feature type="domain" description="Methylated-DNA-[protein]-cysteine S-methyltransferase DNA binding" evidence="9">
    <location>
        <begin position="83"/>
        <end position="161"/>
    </location>
</feature>
<dbReference type="GO" id="GO:0006281">
    <property type="term" value="P:DNA repair"/>
    <property type="evidence" value="ECO:0007669"/>
    <property type="project" value="UniProtKB-KW"/>
</dbReference>
<dbReference type="EC" id="2.1.1.63" evidence="3"/>
<organism evidence="10 11">
    <name type="scientific">Paucilactobacillus hokkaidonensis JCM 18461</name>
    <dbReference type="NCBI Taxonomy" id="1291742"/>
    <lineage>
        <taxon>Bacteria</taxon>
        <taxon>Bacillati</taxon>
        <taxon>Bacillota</taxon>
        <taxon>Bacilli</taxon>
        <taxon>Lactobacillales</taxon>
        <taxon>Lactobacillaceae</taxon>
        <taxon>Paucilactobacillus</taxon>
    </lineage>
</organism>
<dbReference type="STRING" id="1291742.LOOC260_101270"/>
<dbReference type="KEGG" id="lho:LOOC260_101270"/>
<evidence type="ECO:0000256" key="4">
    <source>
        <dbReference type="ARBA" id="ARBA00022603"/>
    </source>
</evidence>
<dbReference type="InterPro" id="IPR036217">
    <property type="entry name" value="MethylDNA_cys_MeTrfase_DNAb"/>
</dbReference>
<dbReference type="GO" id="GO:0032259">
    <property type="term" value="P:methylation"/>
    <property type="evidence" value="ECO:0007669"/>
    <property type="project" value="UniProtKB-KW"/>
</dbReference>
<evidence type="ECO:0000256" key="7">
    <source>
        <dbReference type="ARBA" id="ARBA00023204"/>
    </source>
</evidence>
<comment type="catalytic activity">
    <reaction evidence="1">
        <text>a 4-O-methyl-thymidine in DNA + L-cysteinyl-[protein] = a thymidine in DNA + S-methyl-L-cysteinyl-[protein]</text>
        <dbReference type="Rhea" id="RHEA:53428"/>
        <dbReference type="Rhea" id="RHEA-COMP:10131"/>
        <dbReference type="Rhea" id="RHEA-COMP:10132"/>
        <dbReference type="Rhea" id="RHEA-COMP:13555"/>
        <dbReference type="Rhea" id="RHEA-COMP:13556"/>
        <dbReference type="ChEBI" id="CHEBI:29950"/>
        <dbReference type="ChEBI" id="CHEBI:82612"/>
        <dbReference type="ChEBI" id="CHEBI:137386"/>
        <dbReference type="ChEBI" id="CHEBI:137387"/>
        <dbReference type="EC" id="2.1.1.63"/>
    </reaction>
</comment>
<evidence type="ECO:0000256" key="2">
    <source>
        <dbReference type="ARBA" id="ARBA00008711"/>
    </source>
</evidence>
<evidence type="ECO:0000256" key="8">
    <source>
        <dbReference type="ARBA" id="ARBA00049348"/>
    </source>
</evidence>
<dbReference type="NCBIfam" id="TIGR00589">
    <property type="entry name" value="ogt"/>
    <property type="match status" value="1"/>
</dbReference>
<evidence type="ECO:0000259" key="9">
    <source>
        <dbReference type="Pfam" id="PF01035"/>
    </source>
</evidence>